<dbReference type="NCBIfam" id="TIGR01777">
    <property type="entry name" value="yfcH"/>
    <property type="match status" value="1"/>
</dbReference>
<organism evidence="4 5">
    <name type="scientific">Candidatus Thioglobus autotrophicus</name>
    <dbReference type="NCBI Taxonomy" id="1705394"/>
    <lineage>
        <taxon>Bacteria</taxon>
        <taxon>Pseudomonadati</taxon>
        <taxon>Pseudomonadota</taxon>
        <taxon>Gammaproteobacteria</taxon>
        <taxon>Candidatus Pseudothioglobaceae</taxon>
        <taxon>Candidatus Thioglobus</taxon>
    </lineage>
</organism>
<dbReference type="Pfam" id="PF01370">
    <property type="entry name" value="Epimerase"/>
    <property type="match status" value="1"/>
</dbReference>
<name>A0A0M3TU47_9GAMM</name>
<dbReference type="InterPro" id="IPR013549">
    <property type="entry name" value="DUF1731"/>
</dbReference>
<dbReference type="EMBL" id="CP010552">
    <property type="protein sequence ID" value="ALE52611.1"/>
    <property type="molecule type" value="Genomic_DNA"/>
</dbReference>
<dbReference type="OrthoDB" id="9801773at2"/>
<feature type="domain" description="DUF1731" evidence="3">
    <location>
        <begin position="235"/>
        <end position="279"/>
    </location>
</feature>
<dbReference type="STRING" id="1705394.SP60_04940"/>
<evidence type="ECO:0000259" key="2">
    <source>
        <dbReference type="Pfam" id="PF01370"/>
    </source>
</evidence>
<protein>
    <recommendedName>
        <fullName evidence="6">TIGR01777 family protein</fullName>
    </recommendedName>
</protein>
<evidence type="ECO:0000313" key="5">
    <source>
        <dbReference type="Proteomes" id="UP000058020"/>
    </source>
</evidence>
<dbReference type="Gene3D" id="3.40.50.720">
    <property type="entry name" value="NAD(P)-binding Rossmann-like Domain"/>
    <property type="match status" value="1"/>
</dbReference>
<dbReference type="InterPro" id="IPR036291">
    <property type="entry name" value="NAD(P)-bd_dom_sf"/>
</dbReference>
<comment type="similarity">
    <text evidence="1">Belongs to the NAD(P)-dependent epimerase/dehydratase family. SDR39U1 subfamily.</text>
</comment>
<dbReference type="KEGG" id="tho:SP60_04940"/>
<keyword evidence="5" id="KW-1185">Reference proteome</keyword>
<evidence type="ECO:0000313" key="4">
    <source>
        <dbReference type="EMBL" id="ALE52611.1"/>
    </source>
</evidence>
<sequence>MNILILGGTGLVGQALHETLQDDHQVQAFGRGIYSSTKLLTEKIEWSDILIQLSGASVAKRWTARYKQEIWDSRIKTNQQLVDIFSTLKNKPKLIFASAVGFYPESYCDAALDESCSEPGSDYLSLLSTRWEELAKEISNDALIFRFGVVLSKKSGALKEMLPMYKFGLGGPIGSGEQCFPWIYIKDLVRAFSYGINKDLTGIYNLTSPNLITQKTFGKTFAKTLRRPFYLTTFEWQLKLIFGEGSQVLTKSLAIKPTKLSEQGFIFKYPKIENTLKDIFNN</sequence>
<dbReference type="RefSeq" id="WP_053951570.1">
    <property type="nucleotide sequence ID" value="NZ_CP010552.1"/>
</dbReference>
<evidence type="ECO:0000256" key="1">
    <source>
        <dbReference type="ARBA" id="ARBA00009353"/>
    </source>
</evidence>
<reference evidence="4 5" key="1">
    <citation type="journal article" date="2015" name="Genome Announc.">
        <title>Genome Sequence of 'Candidatus Thioglobus autotrophica' Strain EF1, a Chemoautotroph from the SUP05 Clade of Marine Gammaproteobacteria.</title>
        <authorList>
            <person name="Shah V."/>
            <person name="Morris R.M."/>
        </authorList>
    </citation>
    <scope>NUCLEOTIDE SEQUENCE [LARGE SCALE GENOMIC DNA]</scope>
    <source>
        <strain evidence="4 5">EF1</strain>
    </source>
</reference>
<accession>A0A0M3TU47</accession>
<proteinExistence type="inferred from homology"/>
<dbReference type="Pfam" id="PF08338">
    <property type="entry name" value="DUF1731"/>
    <property type="match status" value="1"/>
</dbReference>
<dbReference type="PANTHER" id="PTHR11092:SF0">
    <property type="entry name" value="EPIMERASE FAMILY PROTEIN SDR39U1"/>
    <property type="match status" value="1"/>
</dbReference>
<feature type="domain" description="NAD-dependent epimerase/dehydratase" evidence="2">
    <location>
        <begin position="3"/>
        <end position="205"/>
    </location>
</feature>
<dbReference type="SUPFAM" id="SSF51735">
    <property type="entry name" value="NAD(P)-binding Rossmann-fold domains"/>
    <property type="match status" value="1"/>
</dbReference>
<dbReference type="PANTHER" id="PTHR11092">
    <property type="entry name" value="SUGAR NUCLEOTIDE EPIMERASE RELATED"/>
    <property type="match status" value="1"/>
</dbReference>
<dbReference type="Proteomes" id="UP000058020">
    <property type="component" value="Chromosome"/>
</dbReference>
<evidence type="ECO:0000259" key="3">
    <source>
        <dbReference type="Pfam" id="PF08338"/>
    </source>
</evidence>
<dbReference type="AlphaFoldDB" id="A0A0M3TU47"/>
<evidence type="ECO:0008006" key="6">
    <source>
        <dbReference type="Google" id="ProtNLM"/>
    </source>
</evidence>
<gene>
    <name evidence="4" type="ORF">SP60_04940</name>
</gene>
<dbReference type="InterPro" id="IPR010099">
    <property type="entry name" value="SDR39U1"/>
</dbReference>
<dbReference type="InterPro" id="IPR001509">
    <property type="entry name" value="Epimerase_deHydtase"/>
</dbReference>